<evidence type="ECO:0000259" key="2">
    <source>
        <dbReference type="PROSITE" id="PS51782"/>
    </source>
</evidence>
<dbReference type="Proteomes" id="UP000013520">
    <property type="component" value="Chromosome"/>
</dbReference>
<dbReference type="Pfam" id="PF01476">
    <property type="entry name" value="LysM"/>
    <property type="match status" value="2"/>
</dbReference>
<dbReference type="InterPro" id="IPR036779">
    <property type="entry name" value="LysM_dom_sf"/>
</dbReference>
<dbReference type="EMBL" id="CP003273">
    <property type="protein sequence ID" value="AGK99674.1"/>
    <property type="molecule type" value="Genomic_DNA"/>
</dbReference>
<accession>R4KGN1</accession>
<feature type="signal peptide" evidence="1">
    <location>
        <begin position="1"/>
        <end position="24"/>
    </location>
</feature>
<dbReference type="KEGG" id="dgi:Desgi_0055"/>
<feature type="chain" id="PRO_5004367590" evidence="1">
    <location>
        <begin position="25"/>
        <end position="295"/>
    </location>
</feature>
<dbReference type="RefSeq" id="WP_006524653.1">
    <property type="nucleotide sequence ID" value="NC_021184.1"/>
</dbReference>
<keyword evidence="1" id="KW-0732">Signal</keyword>
<evidence type="ECO:0000313" key="4">
    <source>
        <dbReference type="Proteomes" id="UP000013520"/>
    </source>
</evidence>
<dbReference type="SUPFAM" id="SSF54106">
    <property type="entry name" value="LysM domain"/>
    <property type="match status" value="2"/>
</dbReference>
<dbReference type="InterPro" id="IPR018392">
    <property type="entry name" value="LysM"/>
</dbReference>
<dbReference type="PROSITE" id="PS51782">
    <property type="entry name" value="LYSM"/>
    <property type="match status" value="2"/>
</dbReference>
<dbReference type="CDD" id="cd00118">
    <property type="entry name" value="LysM"/>
    <property type="match status" value="2"/>
</dbReference>
<dbReference type="AlphaFoldDB" id="R4KGN1"/>
<gene>
    <name evidence="3" type="ORF">Desgi_0055</name>
</gene>
<dbReference type="OrthoDB" id="529831at2"/>
<name>R4KGN1_9FIRM</name>
<dbReference type="Gene3D" id="3.10.350.10">
    <property type="entry name" value="LysM domain"/>
    <property type="match status" value="2"/>
</dbReference>
<dbReference type="HOGENOM" id="CLU_041648_0_0_9"/>
<proteinExistence type="predicted"/>
<dbReference type="PANTHER" id="PTHR33734">
    <property type="entry name" value="LYSM DOMAIN-CONTAINING GPI-ANCHORED PROTEIN 2"/>
    <property type="match status" value="1"/>
</dbReference>
<dbReference type="SMART" id="SM00257">
    <property type="entry name" value="LysM"/>
    <property type="match status" value="2"/>
</dbReference>
<feature type="domain" description="LysM" evidence="2">
    <location>
        <begin position="92"/>
        <end position="135"/>
    </location>
</feature>
<organism evidence="3 4">
    <name type="scientific">Desulfoscipio gibsoniae DSM 7213</name>
    <dbReference type="NCBI Taxonomy" id="767817"/>
    <lineage>
        <taxon>Bacteria</taxon>
        <taxon>Bacillati</taxon>
        <taxon>Bacillota</taxon>
        <taxon>Clostridia</taxon>
        <taxon>Eubacteriales</taxon>
        <taxon>Desulfallaceae</taxon>
        <taxon>Desulfoscipio</taxon>
    </lineage>
</organism>
<protein>
    <submittedName>
        <fullName evidence="3">LysM repeat-containing protein</fullName>
    </submittedName>
</protein>
<evidence type="ECO:0000256" key="1">
    <source>
        <dbReference type="SAM" id="SignalP"/>
    </source>
</evidence>
<feature type="domain" description="LysM" evidence="2">
    <location>
        <begin position="25"/>
        <end position="68"/>
    </location>
</feature>
<keyword evidence="4" id="KW-1185">Reference proteome</keyword>
<dbReference type="STRING" id="767817.Desgi_0055"/>
<evidence type="ECO:0000313" key="3">
    <source>
        <dbReference type="EMBL" id="AGK99674.1"/>
    </source>
</evidence>
<dbReference type="eggNOG" id="COG1388">
    <property type="taxonomic scope" value="Bacteria"/>
</dbReference>
<dbReference type="PANTHER" id="PTHR33734:SF22">
    <property type="entry name" value="MEMBRANE-BOUND LYTIC MUREIN TRANSGLYCOSYLASE D"/>
    <property type="match status" value="1"/>
</dbReference>
<sequence>MIKIKMFLTGLLLLFLFNTNPACAADYTVAQGDSLWKISQKYDISVEKIIKINNLQSDLLAIGQVLKLDDTSKSLPTQAVTAKQNTGYTQQGTYIVQAGDTLSSIAQKIGITIEGIRNLNNIQGDMIYAGQTLVFNSSSVSRGYVDRPRNEVPQGESYSNRYGQLVDWFEEGINILKPGLKFTVTDTQTGKTMRFAVLGGSNHCDVEPLTTEDTNSMLDLFKDWTWTPRPVCVQIGGQAIAASLSGMPHTDIENISNNGVTGHFDMYLYNSQPHGSGISKSYVQQHHDAVLKAAI</sequence>
<reference evidence="3 4" key="1">
    <citation type="submission" date="2012-01" db="EMBL/GenBank/DDBJ databases">
        <title>Complete sequence of Desulfotomaculum gibsoniae DSM 7213.</title>
        <authorList>
            <consortium name="US DOE Joint Genome Institute"/>
            <person name="Lucas S."/>
            <person name="Han J."/>
            <person name="Lapidus A."/>
            <person name="Cheng J.-F."/>
            <person name="Goodwin L."/>
            <person name="Pitluck S."/>
            <person name="Peters L."/>
            <person name="Ovchinnikova G."/>
            <person name="Teshima H."/>
            <person name="Detter J.C."/>
            <person name="Han C."/>
            <person name="Tapia R."/>
            <person name="Land M."/>
            <person name="Hauser L."/>
            <person name="Kyrpides N."/>
            <person name="Ivanova N."/>
            <person name="Pagani I."/>
            <person name="Parshina S."/>
            <person name="Plugge C."/>
            <person name="Muyzer G."/>
            <person name="Kuever J."/>
            <person name="Ivanova A."/>
            <person name="Nazina T."/>
            <person name="Klenk H.-P."/>
            <person name="Brambilla E."/>
            <person name="Spring S."/>
            <person name="Stams A.F."/>
            <person name="Woyke T."/>
        </authorList>
    </citation>
    <scope>NUCLEOTIDE SEQUENCE [LARGE SCALE GENOMIC DNA]</scope>
    <source>
        <strain evidence="3 4">DSM 7213</strain>
    </source>
</reference>